<protein>
    <submittedName>
        <fullName evidence="2">Uncharacterized protein</fullName>
    </submittedName>
</protein>
<evidence type="ECO:0000313" key="3">
    <source>
        <dbReference type="Proteomes" id="UP000240987"/>
    </source>
</evidence>
<name>A0A2T3JKC4_9GAMM</name>
<dbReference type="OrthoDB" id="9801221at2"/>
<dbReference type="RefSeq" id="WP_107242255.1">
    <property type="nucleotide sequence ID" value="NZ_PYMJ01000006.1"/>
</dbReference>
<accession>A0A2T3JKC4</accession>
<keyword evidence="1" id="KW-0812">Transmembrane</keyword>
<dbReference type="Proteomes" id="UP000240987">
    <property type="component" value="Unassembled WGS sequence"/>
</dbReference>
<dbReference type="EMBL" id="PYMJ01000006">
    <property type="protein sequence ID" value="PSU49467.1"/>
    <property type="molecule type" value="Genomic_DNA"/>
</dbReference>
<evidence type="ECO:0000313" key="2">
    <source>
        <dbReference type="EMBL" id="PSU49467.1"/>
    </source>
</evidence>
<comment type="caution">
    <text evidence="2">The sequence shown here is derived from an EMBL/GenBank/DDBJ whole genome shotgun (WGS) entry which is preliminary data.</text>
</comment>
<evidence type="ECO:0000256" key="1">
    <source>
        <dbReference type="SAM" id="Phobius"/>
    </source>
</evidence>
<proteinExistence type="predicted"/>
<sequence>MEVFIIPIVIIASSCWVLLDAKANKLGSVESNTPSPFKMTLGCLFVWIVCFPYYLFKRNSFIEKAQENPNAETVTNGQKIILTLAAIFVLGLTYKDYIGGDVSTCDSMEVIQLVKDITKDNYGDGYTFSDFGQTNYDMSAESRYCRVAWERDGQQGTIDFTVDWFNDKKESIYVNFQ</sequence>
<keyword evidence="1" id="KW-0472">Membrane</keyword>
<keyword evidence="1" id="KW-1133">Transmembrane helix</keyword>
<dbReference type="AlphaFoldDB" id="A0A2T3JKC4"/>
<keyword evidence="3" id="KW-1185">Reference proteome</keyword>
<feature type="transmembrane region" description="Helical" evidence="1">
    <location>
        <begin position="39"/>
        <end position="56"/>
    </location>
</feature>
<reference evidence="2 3" key="1">
    <citation type="submission" date="2018-01" db="EMBL/GenBank/DDBJ databases">
        <title>Whole genome sequencing of Histamine producing bacteria.</title>
        <authorList>
            <person name="Butler K."/>
        </authorList>
    </citation>
    <scope>NUCLEOTIDE SEQUENCE [LARGE SCALE GENOMIC DNA]</scope>
    <source>
        <strain evidence="2 3">JCM 12947</strain>
    </source>
</reference>
<organism evidence="2 3">
    <name type="scientific">Photobacterium frigidiphilum</name>
    <dbReference type="NCBI Taxonomy" id="264736"/>
    <lineage>
        <taxon>Bacteria</taxon>
        <taxon>Pseudomonadati</taxon>
        <taxon>Pseudomonadota</taxon>
        <taxon>Gammaproteobacteria</taxon>
        <taxon>Vibrionales</taxon>
        <taxon>Vibrionaceae</taxon>
        <taxon>Photobacterium</taxon>
    </lineage>
</organism>
<gene>
    <name evidence="2" type="ORF">C9J12_08235</name>
</gene>